<feature type="compositionally biased region" description="Low complexity" evidence="1">
    <location>
        <begin position="88"/>
        <end position="99"/>
    </location>
</feature>
<evidence type="ECO:0000313" key="2">
    <source>
        <dbReference type="EMBL" id="CAE0488406.1"/>
    </source>
</evidence>
<feature type="region of interest" description="Disordered" evidence="1">
    <location>
        <begin position="88"/>
        <end position="109"/>
    </location>
</feature>
<dbReference type="EMBL" id="HBIP01006682">
    <property type="protein sequence ID" value="CAE0488406.1"/>
    <property type="molecule type" value="Transcribed_RNA"/>
</dbReference>
<gene>
    <name evidence="2" type="ORF">DTER00134_LOCUS3470</name>
</gene>
<reference evidence="2" key="1">
    <citation type="submission" date="2021-01" db="EMBL/GenBank/DDBJ databases">
        <authorList>
            <person name="Corre E."/>
            <person name="Pelletier E."/>
            <person name="Niang G."/>
            <person name="Scheremetjew M."/>
            <person name="Finn R."/>
            <person name="Kale V."/>
            <person name="Holt S."/>
            <person name="Cochrane G."/>
            <person name="Meng A."/>
            <person name="Brown T."/>
            <person name="Cohen L."/>
        </authorList>
    </citation>
    <scope>NUCLEOTIDE SEQUENCE</scope>
    <source>
        <strain evidence="2">CCMP1320</strain>
    </source>
</reference>
<organism evidence="2">
    <name type="scientific">Dunaliella tertiolecta</name>
    <name type="common">Green alga</name>
    <dbReference type="NCBI Taxonomy" id="3047"/>
    <lineage>
        <taxon>Eukaryota</taxon>
        <taxon>Viridiplantae</taxon>
        <taxon>Chlorophyta</taxon>
        <taxon>core chlorophytes</taxon>
        <taxon>Chlorophyceae</taxon>
        <taxon>CS clade</taxon>
        <taxon>Chlamydomonadales</taxon>
        <taxon>Dunaliellaceae</taxon>
        <taxon>Dunaliella</taxon>
    </lineage>
</organism>
<sequence length="223" mass="22892">MKADAAAEAAALDCILDEVPALDGPWQCCIISTSLPPSPPPRTRSVTPAANSATSMSATIHGGAEAAAPITTTATAAPAVPSPAPLSCAPSSSFSSSSSPPSPAPRLLDAVAGTPSAAISAMHAKFQATKEEEHMVLQHTCTASLAPVQQQLSAAPAGWPHACTRMDKSLSCQLQPTRTPPPAAELLPQCFSAPCIPHHMDAQWKCYSSPLACSPHLHHALRS</sequence>
<evidence type="ECO:0000256" key="1">
    <source>
        <dbReference type="SAM" id="MobiDB-lite"/>
    </source>
</evidence>
<feature type="region of interest" description="Disordered" evidence="1">
    <location>
        <begin position="32"/>
        <end position="56"/>
    </location>
</feature>
<proteinExistence type="predicted"/>
<dbReference type="AlphaFoldDB" id="A0A7S3QP70"/>
<accession>A0A7S3QP70</accession>
<protein>
    <submittedName>
        <fullName evidence="2">Uncharacterized protein</fullName>
    </submittedName>
</protein>
<name>A0A7S3QP70_DUNTE</name>